<reference evidence="1 2" key="1">
    <citation type="submission" date="2019-05" db="EMBL/GenBank/DDBJ databases">
        <title>Another draft genome of Portunus trituberculatus and its Hox gene families provides insights of decapod evolution.</title>
        <authorList>
            <person name="Jeong J.-H."/>
            <person name="Song I."/>
            <person name="Kim S."/>
            <person name="Choi T."/>
            <person name="Kim D."/>
            <person name="Ryu S."/>
            <person name="Kim W."/>
        </authorList>
    </citation>
    <scope>NUCLEOTIDE SEQUENCE [LARGE SCALE GENOMIC DNA]</scope>
    <source>
        <tissue evidence="1">Muscle</tissue>
    </source>
</reference>
<sequence length="130" mass="14868">MEVYIPYSFSQRKPSKPWFNTVCFRVIHDEEVAHKRYLSLPSPESHALYISTRSHAKSLLQLAKHSFIDRKCQNLSNSNSPRDFWYLAISICNNFTSSSFPPLCHPDGTTAISSVYKAELFSQTFTNNSG</sequence>
<protein>
    <submittedName>
        <fullName evidence="1">Uncharacterized protein</fullName>
    </submittedName>
</protein>
<proteinExistence type="predicted"/>
<name>A0A5B7ET12_PORTR</name>
<keyword evidence="2" id="KW-1185">Reference proteome</keyword>
<comment type="caution">
    <text evidence="1">The sequence shown here is derived from an EMBL/GenBank/DDBJ whole genome shotgun (WGS) entry which is preliminary data.</text>
</comment>
<dbReference type="Proteomes" id="UP000324222">
    <property type="component" value="Unassembled WGS sequence"/>
</dbReference>
<accession>A0A5B7ET12</accession>
<evidence type="ECO:0000313" key="1">
    <source>
        <dbReference type="EMBL" id="MPC36368.1"/>
    </source>
</evidence>
<evidence type="ECO:0000313" key="2">
    <source>
        <dbReference type="Proteomes" id="UP000324222"/>
    </source>
</evidence>
<organism evidence="1 2">
    <name type="scientific">Portunus trituberculatus</name>
    <name type="common">Swimming crab</name>
    <name type="synonym">Neptunus trituberculatus</name>
    <dbReference type="NCBI Taxonomy" id="210409"/>
    <lineage>
        <taxon>Eukaryota</taxon>
        <taxon>Metazoa</taxon>
        <taxon>Ecdysozoa</taxon>
        <taxon>Arthropoda</taxon>
        <taxon>Crustacea</taxon>
        <taxon>Multicrustacea</taxon>
        <taxon>Malacostraca</taxon>
        <taxon>Eumalacostraca</taxon>
        <taxon>Eucarida</taxon>
        <taxon>Decapoda</taxon>
        <taxon>Pleocyemata</taxon>
        <taxon>Brachyura</taxon>
        <taxon>Eubrachyura</taxon>
        <taxon>Portunoidea</taxon>
        <taxon>Portunidae</taxon>
        <taxon>Portuninae</taxon>
        <taxon>Portunus</taxon>
    </lineage>
</organism>
<dbReference type="AlphaFoldDB" id="A0A5B7ET12"/>
<gene>
    <name evidence="1" type="ORF">E2C01_029825</name>
</gene>
<dbReference type="EMBL" id="VSRR010003499">
    <property type="protein sequence ID" value="MPC36368.1"/>
    <property type="molecule type" value="Genomic_DNA"/>
</dbReference>